<organism evidence="1 2">
    <name type="scientific">Maliponia aquimaris</name>
    <dbReference type="NCBI Taxonomy" id="1673631"/>
    <lineage>
        <taxon>Bacteria</taxon>
        <taxon>Pseudomonadati</taxon>
        <taxon>Pseudomonadota</taxon>
        <taxon>Alphaproteobacteria</taxon>
        <taxon>Rhodobacterales</taxon>
        <taxon>Paracoccaceae</taxon>
        <taxon>Maliponia</taxon>
    </lineage>
</organism>
<evidence type="ECO:0000313" key="1">
    <source>
        <dbReference type="EMBL" id="SMX39503.1"/>
    </source>
</evidence>
<proteinExistence type="predicted"/>
<name>A0A238K9K7_9RHOB</name>
<gene>
    <name evidence="1" type="ORF">MAA8898_02039</name>
</gene>
<dbReference type="OrthoDB" id="7870683at2"/>
<reference evidence="1 2" key="1">
    <citation type="submission" date="2017-05" db="EMBL/GenBank/DDBJ databases">
        <authorList>
            <person name="Song R."/>
            <person name="Chenine A.L."/>
            <person name="Ruprecht R.M."/>
        </authorList>
    </citation>
    <scope>NUCLEOTIDE SEQUENCE [LARGE SCALE GENOMIC DNA]</scope>
    <source>
        <strain evidence="1 2">CECT 8898</strain>
    </source>
</reference>
<dbReference type="RefSeq" id="WP_094020848.1">
    <property type="nucleotide sequence ID" value="NZ_FXYF01000004.1"/>
</dbReference>
<dbReference type="EMBL" id="FXYF01000004">
    <property type="protein sequence ID" value="SMX39503.1"/>
    <property type="molecule type" value="Genomic_DNA"/>
</dbReference>
<protein>
    <submittedName>
        <fullName evidence="1">Uncharacterized protein</fullName>
    </submittedName>
</protein>
<dbReference type="AlphaFoldDB" id="A0A238K9K7"/>
<evidence type="ECO:0000313" key="2">
    <source>
        <dbReference type="Proteomes" id="UP000207598"/>
    </source>
</evidence>
<keyword evidence="2" id="KW-1185">Reference proteome</keyword>
<dbReference type="Proteomes" id="UP000207598">
    <property type="component" value="Unassembled WGS sequence"/>
</dbReference>
<sequence>MSDRLTAVDRLDAWRRAAQGGDGSPWLRAAEAEALARFALRFGEGVALMEAVATRFREPVRDTGWEILGDDPEGENWEDHHDPQRALDLLRRKLARARHDGAVLEYKLWLRASHG</sequence>
<accession>A0A238K9K7</accession>